<reference evidence="13 14" key="1">
    <citation type="submission" date="2018-02" db="EMBL/GenBank/DDBJ databases">
        <title>Insights into the biology of acidophilic members of the Acidiferrobacteraceae family derived from comparative genomic analyses.</title>
        <authorList>
            <person name="Issotta F."/>
            <person name="Thyssen C."/>
            <person name="Mena C."/>
            <person name="Moya A."/>
            <person name="Bellenberg S."/>
            <person name="Sproer C."/>
            <person name="Covarrubias P.C."/>
            <person name="Sand W."/>
            <person name="Quatrini R."/>
            <person name="Vera M."/>
        </authorList>
    </citation>
    <scope>NUCLEOTIDE SEQUENCE [LARGE SCALE GENOMIC DNA]</scope>
    <source>
        <strain evidence="14">m-1</strain>
    </source>
</reference>
<dbReference type="AlphaFoldDB" id="A0A1C2G4V3"/>
<dbReference type="STRING" id="163359.A9R16_06550"/>
<keyword evidence="5 12" id="KW-1133">Transmembrane helix</keyword>
<dbReference type="GO" id="GO:0140114">
    <property type="term" value="P:cellular detoxification of fluoride"/>
    <property type="evidence" value="ECO:0007669"/>
    <property type="project" value="UniProtKB-UniRule"/>
</dbReference>
<protein>
    <recommendedName>
        <fullName evidence="12">Fluoride-specific ion channel FluC</fullName>
    </recommendedName>
</protein>
<evidence type="ECO:0000256" key="10">
    <source>
        <dbReference type="ARBA" id="ARBA00035120"/>
    </source>
</evidence>
<evidence type="ECO:0000313" key="14">
    <source>
        <dbReference type="Proteomes" id="UP000253250"/>
    </source>
</evidence>
<evidence type="ECO:0000256" key="12">
    <source>
        <dbReference type="HAMAP-Rule" id="MF_00454"/>
    </source>
</evidence>
<dbReference type="GO" id="GO:0062054">
    <property type="term" value="F:fluoride channel activity"/>
    <property type="evidence" value="ECO:0007669"/>
    <property type="project" value="UniProtKB-UniRule"/>
</dbReference>
<dbReference type="RefSeq" id="WP_065968724.1">
    <property type="nucleotide sequence ID" value="NZ_CP080624.1"/>
</dbReference>
<evidence type="ECO:0000313" key="13">
    <source>
        <dbReference type="EMBL" id="RCN58923.1"/>
    </source>
</evidence>
<evidence type="ECO:0000256" key="4">
    <source>
        <dbReference type="ARBA" id="ARBA00022692"/>
    </source>
</evidence>
<accession>A0A1C2G4V3</accession>
<comment type="activity regulation">
    <text evidence="12">Na(+) is not transported, but it plays an essential structural role and its presence is essential for fluoride channel function.</text>
</comment>
<comment type="caution">
    <text evidence="13">The sequence shown here is derived from an EMBL/GenBank/DDBJ whole genome shotgun (WGS) entry which is preliminary data.</text>
</comment>
<proteinExistence type="inferred from homology"/>
<keyword evidence="7 12" id="KW-0406">Ion transport</keyword>
<gene>
    <name evidence="12" type="primary">fluC</name>
    <name evidence="12" type="synonym">crcB</name>
    <name evidence="13" type="ORF">C4900_03965</name>
</gene>
<evidence type="ECO:0000256" key="8">
    <source>
        <dbReference type="ARBA" id="ARBA00023136"/>
    </source>
</evidence>
<keyword evidence="3" id="KW-0997">Cell inner membrane</keyword>
<evidence type="ECO:0000256" key="11">
    <source>
        <dbReference type="ARBA" id="ARBA00035585"/>
    </source>
</evidence>
<evidence type="ECO:0000256" key="7">
    <source>
        <dbReference type="ARBA" id="ARBA00023065"/>
    </source>
</evidence>
<keyword evidence="12" id="KW-0813">Transport</keyword>
<dbReference type="HAMAP" id="MF_00454">
    <property type="entry name" value="FluC"/>
    <property type="match status" value="1"/>
</dbReference>
<keyword evidence="8 12" id="KW-0472">Membrane</keyword>
<dbReference type="OrthoDB" id="9806299at2"/>
<name>A0A1C2G4V3_9GAMM</name>
<feature type="transmembrane region" description="Helical" evidence="12">
    <location>
        <begin position="97"/>
        <end position="120"/>
    </location>
</feature>
<evidence type="ECO:0000256" key="3">
    <source>
        <dbReference type="ARBA" id="ARBA00022519"/>
    </source>
</evidence>
<feature type="binding site" evidence="12">
    <location>
        <position position="78"/>
    </location>
    <ligand>
        <name>Na(+)</name>
        <dbReference type="ChEBI" id="CHEBI:29101"/>
        <note>structural</note>
    </ligand>
</feature>
<evidence type="ECO:0000256" key="2">
    <source>
        <dbReference type="ARBA" id="ARBA00022475"/>
    </source>
</evidence>
<dbReference type="Pfam" id="PF02537">
    <property type="entry name" value="CRCB"/>
    <property type="match status" value="1"/>
</dbReference>
<evidence type="ECO:0000256" key="6">
    <source>
        <dbReference type="ARBA" id="ARBA00023053"/>
    </source>
</evidence>
<dbReference type="GO" id="GO:0046872">
    <property type="term" value="F:metal ion binding"/>
    <property type="evidence" value="ECO:0007669"/>
    <property type="project" value="UniProtKB-KW"/>
</dbReference>
<comment type="subcellular location">
    <subcellularLocation>
        <location evidence="1 12">Cell membrane</location>
        <topology evidence="1 12">Multi-pass membrane protein</topology>
    </subcellularLocation>
</comment>
<feature type="transmembrane region" description="Helical" evidence="12">
    <location>
        <begin position="38"/>
        <end position="56"/>
    </location>
</feature>
<organism evidence="13 14">
    <name type="scientific">Acidiferrobacter thiooxydans</name>
    <dbReference type="NCBI Taxonomy" id="163359"/>
    <lineage>
        <taxon>Bacteria</taxon>
        <taxon>Pseudomonadati</taxon>
        <taxon>Pseudomonadota</taxon>
        <taxon>Gammaproteobacteria</taxon>
        <taxon>Acidiferrobacterales</taxon>
        <taxon>Acidiferrobacteraceae</taxon>
        <taxon>Acidiferrobacter</taxon>
    </lineage>
</organism>
<keyword evidence="12" id="KW-0479">Metal-binding</keyword>
<keyword evidence="6 12" id="KW-0915">Sodium</keyword>
<evidence type="ECO:0000256" key="1">
    <source>
        <dbReference type="ARBA" id="ARBA00004651"/>
    </source>
</evidence>
<evidence type="ECO:0000256" key="5">
    <source>
        <dbReference type="ARBA" id="ARBA00022989"/>
    </source>
</evidence>
<dbReference type="EMBL" id="PSYR01000001">
    <property type="protein sequence ID" value="RCN58923.1"/>
    <property type="molecule type" value="Genomic_DNA"/>
</dbReference>
<keyword evidence="4 12" id="KW-0812">Transmembrane</keyword>
<dbReference type="PANTHER" id="PTHR28259">
    <property type="entry name" value="FLUORIDE EXPORT PROTEIN 1-RELATED"/>
    <property type="match status" value="1"/>
</dbReference>
<keyword evidence="14" id="KW-1185">Reference proteome</keyword>
<comment type="catalytic activity">
    <reaction evidence="11">
        <text>fluoride(in) = fluoride(out)</text>
        <dbReference type="Rhea" id="RHEA:76159"/>
        <dbReference type="ChEBI" id="CHEBI:17051"/>
    </reaction>
    <physiologicalReaction direction="left-to-right" evidence="11">
        <dbReference type="Rhea" id="RHEA:76160"/>
    </physiologicalReaction>
</comment>
<keyword evidence="9 12" id="KW-0407">Ion channel</keyword>
<dbReference type="PANTHER" id="PTHR28259:SF1">
    <property type="entry name" value="FLUORIDE EXPORT PROTEIN 1-RELATED"/>
    <property type="match status" value="1"/>
</dbReference>
<keyword evidence="2 12" id="KW-1003">Cell membrane</keyword>
<feature type="transmembrane region" description="Helical" evidence="12">
    <location>
        <begin position="68"/>
        <end position="91"/>
    </location>
</feature>
<sequence length="127" mass="13503">MKTLAFIAVFAIFGAIARYLQALVVAHVVGGPFPWDILSINLLGSFAMGFLFFETLERISISPELRTGLLTGFLGAYTTFSTYTFGAVGLIEHGAWILGMSYLLGSVVLGLAATTFGAWLSRSISGG</sequence>
<dbReference type="Proteomes" id="UP000253250">
    <property type="component" value="Unassembled WGS sequence"/>
</dbReference>
<feature type="binding site" evidence="12">
    <location>
        <position position="75"/>
    </location>
    <ligand>
        <name>Na(+)</name>
        <dbReference type="ChEBI" id="CHEBI:29101"/>
        <note>structural</note>
    </ligand>
</feature>
<comment type="function">
    <text evidence="12">Fluoride-specific ion channel. Important for reducing fluoride concentration in the cell, thus reducing its toxicity.</text>
</comment>
<dbReference type="GO" id="GO:0005886">
    <property type="term" value="C:plasma membrane"/>
    <property type="evidence" value="ECO:0007669"/>
    <property type="project" value="UniProtKB-SubCell"/>
</dbReference>
<dbReference type="InterPro" id="IPR003691">
    <property type="entry name" value="FluC"/>
</dbReference>
<comment type="similarity">
    <text evidence="10 12">Belongs to the fluoride channel Fluc/FEX (TC 1.A.43) family.</text>
</comment>
<evidence type="ECO:0000256" key="9">
    <source>
        <dbReference type="ARBA" id="ARBA00023303"/>
    </source>
</evidence>